<gene>
    <name evidence="4" type="ORF">HK103_002049</name>
</gene>
<feature type="compositionally biased region" description="Low complexity" evidence="2">
    <location>
        <begin position="148"/>
        <end position="159"/>
    </location>
</feature>
<feature type="region of interest" description="Disordered" evidence="2">
    <location>
        <begin position="586"/>
        <end position="612"/>
    </location>
</feature>
<feature type="region of interest" description="Disordered" evidence="2">
    <location>
        <begin position="133"/>
        <end position="187"/>
    </location>
</feature>
<comment type="caution">
    <text evidence="4">The sequence shown here is derived from an EMBL/GenBank/DDBJ whole genome shotgun (WGS) entry which is preliminary data.</text>
</comment>
<feature type="region of interest" description="Disordered" evidence="2">
    <location>
        <begin position="35"/>
        <end position="77"/>
    </location>
</feature>
<evidence type="ECO:0000313" key="5">
    <source>
        <dbReference type="Proteomes" id="UP001210925"/>
    </source>
</evidence>
<proteinExistence type="predicted"/>
<feature type="compositionally biased region" description="Basic residues" evidence="2">
    <location>
        <begin position="106"/>
        <end position="116"/>
    </location>
</feature>
<dbReference type="EMBL" id="JADGKB010000166">
    <property type="protein sequence ID" value="KAJ3251806.1"/>
    <property type="molecule type" value="Genomic_DNA"/>
</dbReference>
<organism evidence="4 5">
    <name type="scientific">Boothiomyces macroporosus</name>
    <dbReference type="NCBI Taxonomy" id="261099"/>
    <lineage>
        <taxon>Eukaryota</taxon>
        <taxon>Fungi</taxon>
        <taxon>Fungi incertae sedis</taxon>
        <taxon>Chytridiomycota</taxon>
        <taxon>Chytridiomycota incertae sedis</taxon>
        <taxon>Chytridiomycetes</taxon>
        <taxon>Rhizophydiales</taxon>
        <taxon>Terramycetaceae</taxon>
        <taxon>Boothiomyces</taxon>
    </lineage>
</organism>
<keyword evidence="5" id="KW-1185">Reference proteome</keyword>
<name>A0AAD5U9W0_9FUNG</name>
<feature type="compositionally biased region" description="Polar residues" evidence="2">
    <location>
        <begin position="342"/>
        <end position="361"/>
    </location>
</feature>
<feature type="region of interest" description="Disordered" evidence="2">
    <location>
        <begin position="450"/>
        <end position="487"/>
    </location>
</feature>
<dbReference type="AlphaFoldDB" id="A0AAD5U9W0"/>
<feature type="region of interest" description="Disordered" evidence="2">
    <location>
        <begin position="330"/>
        <end position="388"/>
    </location>
</feature>
<evidence type="ECO:0000259" key="3">
    <source>
        <dbReference type="PROSITE" id="PS50157"/>
    </source>
</evidence>
<dbReference type="PROSITE" id="PS50157">
    <property type="entry name" value="ZINC_FINGER_C2H2_2"/>
    <property type="match status" value="1"/>
</dbReference>
<keyword evidence="1" id="KW-0862">Zinc</keyword>
<feature type="region of interest" description="Disordered" evidence="2">
    <location>
        <begin position="93"/>
        <end position="116"/>
    </location>
</feature>
<feature type="compositionally biased region" description="Basic and acidic residues" evidence="2">
    <location>
        <begin position="600"/>
        <end position="612"/>
    </location>
</feature>
<feature type="compositionally biased region" description="Basic and acidic residues" evidence="2">
    <location>
        <begin position="330"/>
        <end position="341"/>
    </location>
</feature>
<reference evidence="4" key="1">
    <citation type="submission" date="2020-05" db="EMBL/GenBank/DDBJ databases">
        <title>Phylogenomic resolution of chytrid fungi.</title>
        <authorList>
            <person name="Stajich J.E."/>
            <person name="Amses K."/>
            <person name="Simmons R."/>
            <person name="Seto K."/>
            <person name="Myers J."/>
            <person name="Bonds A."/>
            <person name="Quandt C.A."/>
            <person name="Barry K."/>
            <person name="Liu P."/>
            <person name="Grigoriev I."/>
            <person name="Longcore J.E."/>
            <person name="James T.Y."/>
        </authorList>
    </citation>
    <scope>NUCLEOTIDE SEQUENCE</scope>
    <source>
        <strain evidence="4">PLAUS21</strain>
    </source>
</reference>
<protein>
    <recommendedName>
        <fullName evidence="3">C2H2-type domain-containing protein</fullName>
    </recommendedName>
</protein>
<evidence type="ECO:0000313" key="4">
    <source>
        <dbReference type="EMBL" id="KAJ3251806.1"/>
    </source>
</evidence>
<feature type="region of interest" description="Disordered" evidence="2">
    <location>
        <begin position="882"/>
        <end position="947"/>
    </location>
</feature>
<keyword evidence="1" id="KW-0863">Zinc-finger</keyword>
<dbReference type="Proteomes" id="UP001210925">
    <property type="component" value="Unassembled WGS sequence"/>
</dbReference>
<dbReference type="GO" id="GO:0008270">
    <property type="term" value="F:zinc ion binding"/>
    <property type="evidence" value="ECO:0007669"/>
    <property type="project" value="UniProtKB-KW"/>
</dbReference>
<dbReference type="PROSITE" id="PS00028">
    <property type="entry name" value="ZINC_FINGER_C2H2_1"/>
    <property type="match status" value="2"/>
</dbReference>
<feature type="compositionally biased region" description="Basic residues" evidence="2">
    <location>
        <begin position="57"/>
        <end position="67"/>
    </location>
</feature>
<dbReference type="SMART" id="SM00355">
    <property type="entry name" value="ZnF_C2H2"/>
    <property type="match status" value="2"/>
</dbReference>
<sequence length="1159" mass="129251">MKSPMSKSQDSNKEQAKIALMQWVKQNVSLGEDQVQNSAVSETMSEKSPKKQFTTSKKPKSSSKVKGKSPAVEPTNFDADFDVSMDFPNDHSDLCWSDTTTPSVQRKQRNMLKRGKNREMEIDSDYVCSPTFSEIDRNQITPNRRRSFTGSSTQSESTSGDYHLRRSSRRSTSGRSSTVSSPTHSNQNCCDDCGDACSSAIVLEYHRLLVHLKMILTKFSDTAFLVFPNDPNSSVICVQCLEEVKSINLESHLHSCQYNYLEDELEKYWDNRLQNAQSSGRNENDSQGMLQYVDDFLPRKLFSVQGRLYQCNYCTEVFLHISKKSKHEQELHTEELDRSKPQTENITTDTLPNPSDSNSKQKIGPKANECNSKPKVTPKFTPKSKVGHRARAAPTIFYKGDAQTTAKLISNMVVKQITSTLKSFLLKIENSLNPLLSRRKNRFAKIKNPKHFTRRSQNAQEKLNVNESSLTAPPNIENSDRYKDQGLGPLEQSQTIFDDYLMQIEKPRMLDLDPLEEFFGSSALGNGPNLFSKTVNNIESEWEEFVDLNYSNAEEFVFSQAATVANEPIDDQRDGNKEQCNVALPLEPNSRIKPKPKSATGEDPKVDIHEKDSLEMEGDTQVEITEDALNGESGNVQFTVGKRAETHLPKTLSIGEPVVSNCQTNGLPVDHQIDNGASGMDIDPLEVASDVDSDDNEDAPIVFSGIPSDDDFESVDLAEDTRAEECNLSSGKDVATTFNASSTNRLNQILHTETEMDVAVYTLESDCTYQSEDEQRVSTGKTVNEECESIDFTDGDEKKNIEAVNTNDVLPPVIQDKEISAVDCEENQNLEPNLKCAPALPTNPQIEIDAQVGSKLDIPQSETGTTVGEVQKYPKEYSAQERVVVDSNGGSFSKEDQTVYQPNDKNIESLTPPAESQESDEDQIVSSGKTIVDETESNDLTDGNQNEECSKMDVLNHETTNTKCKDLAPSPTAESADTLHENDISQLENDKLISQDNLISCNERMDETISESETASIDMDFQSDTNSPKKIHTQSRNTAPKKLIAKLPSSNSFSSDEETASICLGSEPKSPSEVRLEITDTPTKYNILTEIYKVTPEQTSKKRDFSSIEGLVSSNRVAVEELSTRIRKLNGTLDEAENYIMNCFKKSSPEPAFKKQKTQ</sequence>
<dbReference type="InterPro" id="IPR013087">
    <property type="entry name" value="Znf_C2H2_type"/>
</dbReference>
<evidence type="ECO:0000256" key="2">
    <source>
        <dbReference type="SAM" id="MobiDB-lite"/>
    </source>
</evidence>
<accession>A0AAD5U9W0</accession>
<evidence type="ECO:0000256" key="1">
    <source>
        <dbReference type="PROSITE-ProRule" id="PRU00042"/>
    </source>
</evidence>
<feature type="compositionally biased region" description="Polar residues" evidence="2">
    <location>
        <begin position="455"/>
        <end position="472"/>
    </location>
</feature>
<feature type="domain" description="C2H2-type" evidence="3">
    <location>
        <begin position="309"/>
        <end position="337"/>
    </location>
</feature>
<keyword evidence="1" id="KW-0479">Metal-binding</keyword>
<feature type="compositionally biased region" description="Low complexity" evidence="2">
    <location>
        <begin position="170"/>
        <end position="185"/>
    </location>
</feature>